<dbReference type="RefSeq" id="WP_125741313.1">
    <property type="nucleotide sequence ID" value="NZ_RCOR01000018.1"/>
</dbReference>
<name>A0A3R9PD43_9CREN</name>
<dbReference type="Gene3D" id="3.30.420.40">
    <property type="match status" value="1"/>
</dbReference>
<dbReference type="InterPro" id="IPR043129">
    <property type="entry name" value="ATPase_NBD"/>
</dbReference>
<accession>A0A3R9PD43</accession>
<dbReference type="AlphaFoldDB" id="A0A3R9PD43"/>
<organism evidence="1 2">
    <name type="scientific">Candidatus Korarchaeum cryptofilum</name>
    <dbReference type="NCBI Taxonomy" id="498846"/>
    <lineage>
        <taxon>Archaea</taxon>
        <taxon>Thermoproteota</taxon>
        <taxon>Candidatus Korarchaeia</taxon>
        <taxon>Candidatus Korarchaeales</taxon>
        <taxon>Candidatus Korarchaeaceae</taxon>
        <taxon>Candidatus Korarchaeum</taxon>
    </lineage>
</organism>
<dbReference type="InterPro" id="IPR004000">
    <property type="entry name" value="Actin"/>
</dbReference>
<evidence type="ECO:0008006" key="3">
    <source>
        <dbReference type="Google" id="ProtNLM"/>
    </source>
</evidence>
<dbReference type="Proteomes" id="UP000278149">
    <property type="component" value="Unassembled WGS sequence"/>
</dbReference>
<dbReference type="Pfam" id="PF00022">
    <property type="entry name" value="Actin"/>
    <property type="match status" value="1"/>
</dbReference>
<comment type="caution">
    <text evidence="1">The sequence shown here is derived from an EMBL/GenBank/DDBJ whole genome shotgun (WGS) entry which is preliminary data.</text>
</comment>
<dbReference type="SMART" id="SM00268">
    <property type="entry name" value="ACTIN"/>
    <property type="match status" value="1"/>
</dbReference>
<gene>
    <name evidence="1" type="ORF">D9Q81_03475</name>
</gene>
<sequence length="426" mass="47481">MLAQPKPVFASDFGTSFYKFGPWWMMKTGPSVIENRGYFPKISKVSAEVRGISVKEVVVGDEVSEYLESRADLSRLYYPMRNGVIEREDQRGWKVVKELVRYSLLKHYPGRVDTTGIPFSGFFVVAALAAQAPTYMYERLFEIYQEVNSEEGGLVRAVTIIPQPLAVAIAEKAVTCVVVEAGHGNTQVTPISRDVIRAALIPLNRGGSDSDKITAQILKDLGYSDLAREEKFVRIFKEMAGLLPLDLNKAISWSKDHPGALQSVFRIPGTTVEIDMGEKAWQRFLIGEFFFNPGHEIFESYYSRGFTPPKDTLIGGEVIPGNVTLAEAIRLSISKIPVELQTSVSRRIILSGGAFNWSVPKGLEGIATDSPTKLKNMLRSIGLEVDPKIVSDPQFSVWRGSIVYGMAVSEGIKWDWSKMEGWYYLS</sequence>
<dbReference type="SUPFAM" id="SSF53067">
    <property type="entry name" value="Actin-like ATPase domain"/>
    <property type="match status" value="2"/>
</dbReference>
<protein>
    <recommendedName>
        <fullName evidence="3">Actin/actin family protein</fullName>
    </recommendedName>
</protein>
<evidence type="ECO:0000313" key="1">
    <source>
        <dbReference type="EMBL" id="RSN69670.1"/>
    </source>
</evidence>
<dbReference type="EMBL" id="RCOR01000018">
    <property type="protein sequence ID" value="RSN69670.1"/>
    <property type="molecule type" value="Genomic_DNA"/>
</dbReference>
<dbReference type="Gene3D" id="3.30.420.570">
    <property type="match status" value="1"/>
</dbReference>
<dbReference type="PANTHER" id="PTHR11937">
    <property type="entry name" value="ACTIN"/>
    <property type="match status" value="1"/>
</dbReference>
<reference evidence="1 2" key="1">
    <citation type="submission" date="2018-10" db="EMBL/GenBank/DDBJ databases">
        <title>Co-occurring genomic capacity for anaerobic methane metabolism and dissimilatory sulfite reduction discovered in the Korarchaeota.</title>
        <authorList>
            <person name="Mckay L.J."/>
            <person name="Dlakic M."/>
            <person name="Fields M.W."/>
            <person name="Delmont T.O."/>
            <person name="Eren A.M."/>
            <person name="Jay Z.J."/>
            <person name="Klingelsmith K.B."/>
            <person name="Rusch D.B."/>
            <person name="Inskeep W.P."/>
        </authorList>
    </citation>
    <scope>NUCLEOTIDE SEQUENCE [LARGE SCALE GENOMIC DNA]</scope>
    <source>
        <strain evidence="1 2">WS</strain>
    </source>
</reference>
<evidence type="ECO:0000313" key="2">
    <source>
        <dbReference type="Proteomes" id="UP000278149"/>
    </source>
</evidence>
<proteinExistence type="predicted"/>